<evidence type="ECO:0000256" key="11">
    <source>
        <dbReference type="PIRSR" id="PIRSR630616-3"/>
    </source>
</evidence>
<evidence type="ECO:0000256" key="13">
    <source>
        <dbReference type="SAM" id="Coils"/>
    </source>
</evidence>
<gene>
    <name evidence="18" type="ORF">BS50DRAFT_602965</name>
</gene>
<dbReference type="InterPro" id="IPR012913">
    <property type="entry name" value="OS9-like_dom"/>
</dbReference>
<dbReference type="OrthoDB" id="504170at2759"/>
<keyword evidence="3" id="KW-0808">Transferase</keyword>
<feature type="compositionally biased region" description="Acidic residues" evidence="14">
    <location>
        <begin position="1227"/>
        <end position="1241"/>
    </location>
</feature>
<evidence type="ECO:0000256" key="12">
    <source>
        <dbReference type="PROSITE-ProRule" id="PRU10141"/>
    </source>
</evidence>
<keyword evidence="4" id="KW-0732">Signal</keyword>
<dbReference type="Gene3D" id="2.60.200.20">
    <property type="match status" value="1"/>
</dbReference>
<evidence type="ECO:0000256" key="1">
    <source>
        <dbReference type="ARBA" id="ARBA00005575"/>
    </source>
</evidence>
<feature type="compositionally biased region" description="Polar residues" evidence="14">
    <location>
        <begin position="1"/>
        <end position="13"/>
    </location>
</feature>
<dbReference type="GO" id="GO:0012505">
    <property type="term" value="C:endomembrane system"/>
    <property type="evidence" value="ECO:0007669"/>
    <property type="project" value="UniProtKB-ARBA"/>
</dbReference>
<dbReference type="InterPro" id="IPR030616">
    <property type="entry name" value="Aur-like"/>
</dbReference>
<feature type="region of interest" description="Disordered" evidence="14">
    <location>
        <begin position="829"/>
        <end position="861"/>
    </location>
</feature>
<name>A0A2T2ND04_CORCC</name>
<reference evidence="18 19" key="1">
    <citation type="journal article" date="2018" name="Front. Microbiol.">
        <title>Genome-Wide Analysis of Corynespora cassiicola Leaf Fall Disease Putative Effectors.</title>
        <authorList>
            <person name="Lopez D."/>
            <person name="Ribeiro S."/>
            <person name="Label P."/>
            <person name="Fumanal B."/>
            <person name="Venisse J.S."/>
            <person name="Kohler A."/>
            <person name="de Oliveira R.R."/>
            <person name="Labutti K."/>
            <person name="Lipzen A."/>
            <person name="Lail K."/>
            <person name="Bauer D."/>
            <person name="Ohm R.A."/>
            <person name="Barry K.W."/>
            <person name="Spatafora J."/>
            <person name="Grigoriev I.V."/>
            <person name="Martin F.M."/>
            <person name="Pujade-Renaud V."/>
        </authorList>
    </citation>
    <scope>NUCLEOTIDE SEQUENCE [LARGE SCALE GENOMIC DNA]</scope>
    <source>
        <strain evidence="18 19">Philippines</strain>
    </source>
</reference>
<dbReference type="EMBL" id="KZ678140">
    <property type="protein sequence ID" value="PSN63314.1"/>
    <property type="molecule type" value="Genomic_DNA"/>
</dbReference>
<dbReference type="PROSITE" id="PS00108">
    <property type="entry name" value="PROTEIN_KINASE_ST"/>
    <property type="match status" value="1"/>
</dbReference>
<dbReference type="PROSITE" id="PS51914">
    <property type="entry name" value="MRH"/>
    <property type="match status" value="1"/>
</dbReference>
<evidence type="ECO:0000259" key="17">
    <source>
        <dbReference type="PROSITE" id="PS51914"/>
    </source>
</evidence>
<dbReference type="GO" id="GO:0004674">
    <property type="term" value="F:protein serine/threonine kinase activity"/>
    <property type="evidence" value="ECO:0007669"/>
    <property type="project" value="UniProtKB-KW"/>
</dbReference>
<feature type="region of interest" description="Disordered" evidence="14">
    <location>
        <begin position="1473"/>
        <end position="1521"/>
    </location>
</feature>
<evidence type="ECO:0000256" key="8">
    <source>
        <dbReference type="ARBA" id="ARBA00023157"/>
    </source>
</evidence>
<evidence type="ECO:0000259" key="16">
    <source>
        <dbReference type="PROSITE" id="PS50011"/>
    </source>
</evidence>
<feature type="region of interest" description="Disordered" evidence="14">
    <location>
        <begin position="1058"/>
        <end position="1092"/>
    </location>
</feature>
<dbReference type="GO" id="GO:0005524">
    <property type="term" value="F:ATP binding"/>
    <property type="evidence" value="ECO:0007669"/>
    <property type="project" value="UniProtKB-UniRule"/>
</dbReference>
<dbReference type="PROSITE" id="PS50006">
    <property type="entry name" value="FHA_DOMAIN"/>
    <property type="match status" value="1"/>
</dbReference>
<feature type="region of interest" description="Disordered" evidence="14">
    <location>
        <begin position="731"/>
        <end position="776"/>
    </location>
</feature>
<evidence type="ECO:0000256" key="9">
    <source>
        <dbReference type="PIRSR" id="PIRSR630616-1"/>
    </source>
</evidence>
<feature type="binding site" evidence="10 12">
    <location>
        <position position="286"/>
    </location>
    <ligand>
        <name>ATP</name>
        <dbReference type="ChEBI" id="CHEBI:30616"/>
    </ligand>
</feature>
<keyword evidence="6" id="KW-0418">Kinase</keyword>
<dbReference type="SUPFAM" id="SSF56112">
    <property type="entry name" value="Protein kinase-like (PK-like)"/>
    <property type="match status" value="1"/>
</dbReference>
<organism evidence="18 19">
    <name type="scientific">Corynespora cassiicola Philippines</name>
    <dbReference type="NCBI Taxonomy" id="1448308"/>
    <lineage>
        <taxon>Eukaryota</taxon>
        <taxon>Fungi</taxon>
        <taxon>Dikarya</taxon>
        <taxon>Ascomycota</taxon>
        <taxon>Pezizomycotina</taxon>
        <taxon>Dothideomycetes</taxon>
        <taxon>Pleosporomycetidae</taxon>
        <taxon>Pleosporales</taxon>
        <taxon>Corynesporascaceae</taxon>
        <taxon>Corynespora</taxon>
    </lineage>
</organism>
<keyword evidence="19" id="KW-1185">Reference proteome</keyword>
<dbReference type="InterPro" id="IPR000719">
    <property type="entry name" value="Prot_kinase_dom"/>
</dbReference>
<evidence type="ECO:0000313" key="19">
    <source>
        <dbReference type="Proteomes" id="UP000240883"/>
    </source>
</evidence>
<dbReference type="Gene3D" id="1.10.510.10">
    <property type="entry name" value="Transferase(Phosphotransferase) domain 1"/>
    <property type="match status" value="1"/>
</dbReference>
<dbReference type="CDD" id="cd00060">
    <property type="entry name" value="FHA"/>
    <property type="match status" value="1"/>
</dbReference>
<feature type="cross-link" description="Glycyl lysine isopeptide (Lys-Gly) (interchain with G-Cter in SUMO2)" evidence="11">
    <location>
        <position position="383"/>
    </location>
</feature>
<feature type="binding site" evidence="10">
    <location>
        <position position="401"/>
    </location>
    <ligand>
        <name>ATP</name>
        <dbReference type="ChEBI" id="CHEBI:30616"/>
    </ligand>
</feature>
<feature type="compositionally biased region" description="Polar residues" evidence="14">
    <location>
        <begin position="1067"/>
        <end position="1088"/>
    </location>
</feature>
<accession>A0A2T2ND04</accession>
<protein>
    <submittedName>
        <fullName evidence="18">Uncharacterized protein</fullName>
    </submittedName>
</protein>
<dbReference type="Proteomes" id="UP000240883">
    <property type="component" value="Unassembled WGS sequence"/>
</dbReference>
<dbReference type="SMART" id="SM00220">
    <property type="entry name" value="S_TKc"/>
    <property type="match status" value="1"/>
</dbReference>
<dbReference type="STRING" id="1448308.A0A2T2ND04"/>
<feature type="domain" description="Protein kinase" evidence="16">
    <location>
        <begin position="257"/>
        <end position="533"/>
    </location>
</feature>
<dbReference type="Pfam" id="PF07915">
    <property type="entry name" value="PRKCSH"/>
    <property type="match status" value="1"/>
</dbReference>
<feature type="compositionally biased region" description="Basic and acidic residues" evidence="14">
    <location>
        <begin position="1501"/>
        <end position="1521"/>
    </location>
</feature>
<evidence type="ECO:0000313" key="18">
    <source>
        <dbReference type="EMBL" id="PSN63314.1"/>
    </source>
</evidence>
<dbReference type="Gene3D" id="2.70.130.10">
    <property type="entry name" value="Mannose-6-phosphate receptor binding domain"/>
    <property type="match status" value="1"/>
</dbReference>
<keyword evidence="5 10" id="KW-0547">Nucleotide-binding</keyword>
<dbReference type="InterPro" id="IPR008984">
    <property type="entry name" value="SMAD_FHA_dom_sf"/>
</dbReference>
<evidence type="ECO:0000256" key="7">
    <source>
        <dbReference type="ARBA" id="ARBA00022840"/>
    </source>
</evidence>
<keyword evidence="8" id="KW-1015">Disulfide bond</keyword>
<dbReference type="InterPro" id="IPR000253">
    <property type="entry name" value="FHA_dom"/>
</dbReference>
<keyword evidence="2" id="KW-0723">Serine/threonine-protein kinase</keyword>
<dbReference type="SUPFAM" id="SSF49879">
    <property type="entry name" value="SMAD/FHA domain"/>
    <property type="match status" value="1"/>
</dbReference>
<dbReference type="SUPFAM" id="SSF50911">
    <property type="entry name" value="Mannose 6-phosphate receptor domain"/>
    <property type="match status" value="1"/>
</dbReference>
<dbReference type="PANTHER" id="PTHR24350">
    <property type="entry name" value="SERINE/THREONINE-PROTEIN KINASE IAL-RELATED"/>
    <property type="match status" value="1"/>
</dbReference>
<dbReference type="InterPro" id="IPR009011">
    <property type="entry name" value="Man6P_isomerase_rcpt-bd_dom_sf"/>
</dbReference>
<dbReference type="InterPro" id="IPR011009">
    <property type="entry name" value="Kinase-like_dom_sf"/>
</dbReference>
<dbReference type="FunFam" id="3.30.200.20:FF:000470">
    <property type="entry name" value="Serine/threonine-protein kinase RAD53"/>
    <property type="match status" value="1"/>
</dbReference>
<feature type="compositionally biased region" description="Polar residues" evidence="14">
    <location>
        <begin position="747"/>
        <end position="763"/>
    </location>
</feature>
<dbReference type="InterPro" id="IPR044865">
    <property type="entry name" value="MRH_dom"/>
</dbReference>
<dbReference type="InterPro" id="IPR008271">
    <property type="entry name" value="Ser/Thr_kinase_AS"/>
</dbReference>
<keyword evidence="7 10" id="KW-0067">ATP-binding</keyword>
<dbReference type="FunFam" id="1.10.510.10:FF:000571">
    <property type="entry name" value="Maternal embryonic leucine zipper kinase"/>
    <property type="match status" value="1"/>
</dbReference>
<feature type="region of interest" description="Disordered" evidence="14">
    <location>
        <begin position="1215"/>
        <end position="1244"/>
    </location>
</feature>
<evidence type="ECO:0000256" key="5">
    <source>
        <dbReference type="ARBA" id="ARBA00022741"/>
    </source>
</evidence>
<keyword evidence="13" id="KW-0175">Coiled coil</keyword>
<evidence type="ECO:0000256" key="2">
    <source>
        <dbReference type="ARBA" id="ARBA00022527"/>
    </source>
</evidence>
<evidence type="ECO:0000259" key="15">
    <source>
        <dbReference type="PROSITE" id="PS50006"/>
    </source>
</evidence>
<feature type="coiled-coil region" evidence="13">
    <location>
        <begin position="1334"/>
        <end position="1361"/>
    </location>
</feature>
<evidence type="ECO:0000256" key="10">
    <source>
        <dbReference type="PIRSR" id="PIRSR630616-2"/>
    </source>
</evidence>
<evidence type="ECO:0000256" key="3">
    <source>
        <dbReference type="ARBA" id="ARBA00022679"/>
    </source>
</evidence>
<comment type="similarity">
    <text evidence="1">Belongs to the protein kinase superfamily. CAMK Ser/Thr protein kinase family. CHEK2 subfamily.</text>
</comment>
<evidence type="ECO:0000256" key="4">
    <source>
        <dbReference type="ARBA" id="ARBA00022729"/>
    </source>
</evidence>
<dbReference type="PROSITE" id="PS50011">
    <property type="entry name" value="PROTEIN_KINASE_DOM"/>
    <property type="match status" value="1"/>
</dbReference>
<proteinExistence type="inferred from homology"/>
<feature type="compositionally biased region" description="Basic and acidic residues" evidence="14">
    <location>
        <begin position="1217"/>
        <end position="1226"/>
    </location>
</feature>
<evidence type="ECO:0000256" key="14">
    <source>
        <dbReference type="SAM" id="MobiDB-lite"/>
    </source>
</evidence>
<feature type="domain" description="FHA" evidence="15">
    <location>
        <begin position="117"/>
        <end position="170"/>
    </location>
</feature>
<dbReference type="Pfam" id="PF00498">
    <property type="entry name" value="FHA"/>
    <property type="match status" value="1"/>
</dbReference>
<feature type="active site" description="Proton acceptor" evidence="9">
    <location>
        <position position="381"/>
    </location>
</feature>
<dbReference type="SMART" id="SM00240">
    <property type="entry name" value="FHA"/>
    <property type="match status" value="1"/>
</dbReference>
<feature type="region of interest" description="Disordered" evidence="14">
    <location>
        <begin position="1"/>
        <end position="25"/>
    </location>
</feature>
<evidence type="ECO:0000256" key="6">
    <source>
        <dbReference type="ARBA" id="ARBA00022777"/>
    </source>
</evidence>
<dbReference type="PROSITE" id="PS00107">
    <property type="entry name" value="PROTEIN_KINASE_ATP"/>
    <property type="match status" value="1"/>
</dbReference>
<feature type="domain" description="MRH" evidence="17">
    <location>
        <begin position="1152"/>
        <end position="1311"/>
    </location>
</feature>
<dbReference type="GO" id="GO:0005737">
    <property type="term" value="C:cytoplasm"/>
    <property type="evidence" value="ECO:0007669"/>
    <property type="project" value="UniProtKB-ARBA"/>
</dbReference>
<dbReference type="Pfam" id="PF00069">
    <property type="entry name" value="Pkinase"/>
    <property type="match status" value="1"/>
</dbReference>
<dbReference type="InterPro" id="IPR017441">
    <property type="entry name" value="Protein_kinase_ATP_BS"/>
</dbReference>
<sequence length="1521" mass="169311">MEDEPTQPSTQQVLDPRRIGRNNSGLNEHDVADVLLIMHPASATALRIVENMSKTRGEHVHFRSSTDSMDESFIDIEEQETIIIDRNNPSYPRSRVGADLALRFSSVGILKQKKLGFVFGRNTNTADIIFPQDSGRRISNRHFRIYYNNEGVLMLEDMSTNGTIVDDTLLKSKDPKFAKARMLSSGSVICIHNNNDAEMIKFVVRIPSRASHADRYHENLRAFVTECATGADKEKILQRLGGQNNRQTMKWDGGEKYNIIGVVGKGAFATVHQLATKMEGKLLAAKELEKRRFVKNGQLDRKIDNEMKIMESLKHPNIVEYVEYHDEGDFLYIIMEFIHHGDLQTHLSKNGPMAEKPARTMSQQVLNALSYIHRSKITHRDIKPDNILIASFEPLRVKLSDFGLSKVVRGNETFLKTFCGTLLYCAPEVFPDFPSTGKRRRGVKPSNAYSSAVDVWSFGGVLWFALCGTPPFRGVVDATGEAMYKNIMATRLDPTPLREAGVSESCIELLCSMLETDPERRPTAIQCLQHPWLNDGVVEVPPDLNLQSIIEEEEPDEEEAQHQLSQLSIHEEIPESDDEADVLSDEFEKLVGTRQVKRIRKDPLFPRNQLRDRIEDSIDDYSFNSEPAMNFTGEDEESFKIAPGSGRPRLFGEIGTSDIEKSSVMNALAEGAVSHQAPQGEATGQNDVTSSHTIGCAQQQHTASAIRETHQLDGAYSSPSLLGAESMVRELNSPNEPETPKTPDVPQHNSLENTSQHPSQISEATPKAKRPALDRQISLPRTASFYYDPYDPATHNLEYASKVSGIDFIGASETHNNGQPRLDDTMRVSAADSTTSRDSDSGSAVVAAVPSPPADPDIKPPPRRLGKLTATPDSFAPNLILNIDQSRTSWGRSPGNTIVYDDPTEIRISKTSFVIFWYCSDENHRGVVQEMSQQGKDWTGLENLHVGIFTDATSGISINGVHLRKRDDRGRQLFGHLHTGDIIQVFSNARGTDRLKFNGVRDAAMRNFWALPAFLRIALASQHAFSVFDDLLAFPQYEVIFPNTFITDKDATSLLSHSVSRSTSASPGSQETQELSKPTKQSSNTQSDDAPLEETYEAVVLGGQRYLCSIPVIPDEGPQNNTASAEEARIEEEKELVRASHRGSELLESMQGDCIYYLSGWWSYSFCYNDEVKQFHQLPPSRGVPIYPPVEDTSVQSYVLGQFPKKEKAAKLARKTLGNEEGTKETLDDEDSSSDNAEGDLEIPTLETRGASRYMVQRLSGGTECDLTGKERKIEVQFHCHPQSADKISMIKETSTCSYLMIIYTPRLCKDVAFQPPQENLAHAISCKAVIPEAEADEWTIDRLEDKIRETERLVNQIEKENPLREMDPGVEGSTKRGPIIGGIEVGAKLLVGGEGKVIEKSVVVGGGKETYIGTVASSDGRQMSTAEMKKLNIHDPKHIEKLKKDVQKLAGRKGWKLDLIDTPQGREFRGIIDVDDEEQGAEDKGKGMGSKETQEGDAQGQRKEVEKEQQGSEEVYKDEL</sequence>